<dbReference type="PANTHER" id="PTHR13477">
    <property type="entry name" value="MITOCHONDRIAL 39S RIBOSOMAL PROTEIN L49"/>
    <property type="match status" value="1"/>
</dbReference>
<organism evidence="8 9">
    <name type="scientific">Piedraia hortae CBS 480.64</name>
    <dbReference type="NCBI Taxonomy" id="1314780"/>
    <lineage>
        <taxon>Eukaryota</taxon>
        <taxon>Fungi</taxon>
        <taxon>Dikarya</taxon>
        <taxon>Ascomycota</taxon>
        <taxon>Pezizomycotina</taxon>
        <taxon>Dothideomycetes</taxon>
        <taxon>Dothideomycetidae</taxon>
        <taxon>Capnodiales</taxon>
        <taxon>Piedraiaceae</taxon>
        <taxon>Piedraia</taxon>
    </lineage>
</organism>
<dbReference type="Pfam" id="PF05046">
    <property type="entry name" value="Img2"/>
    <property type="match status" value="1"/>
</dbReference>
<dbReference type="GO" id="GO:0005762">
    <property type="term" value="C:mitochondrial large ribosomal subunit"/>
    <property type="evidence" value="ECO:0007669"/>
    <property type="project" value="TreeGrafter"/>
</dbReference>
<evidence type="ECO:0000256" key="2">
    <source>
        <dbReference type="ARBA" id="ARBA00005677"/>
    </source>
</evidence>
<dbReference type="Gene3D" id="3.30.780.10">
    <property type="entry name" value="SUI1-like domain"/>
    <property type="match status" value="1"/>
</dbReference>
<gene>
    <name evidence="8" type="ORF">K470DRAFT_209660</name>
</gene>
<feature type="compositionally biased region" description="Basic and acidic residues" evidence="7">
    <location>
        <begin position="13"/>
        <end position="28"/>
    </location>
</feature>
<evidence type="ECO:0000256" key="7">
    <source>
        <dbReference type="SAM" id="MobiDB-lite"/>
    </source>
</evidence>
<name>A0A6A7CAS4_9PEZI</name>
<dbReference type="EMBL" id="MU005958">
    <property type="protein sequence ID" value="KAF2864189.1"/>
    <property type="molecule type" value="Genomic_DNA"/>
</dbReference>
<evidence type="ECO:0000256" key="5">
    <source>
        <dbReference type="ARBA" id="ARBA00023274"/>
    </source>
</evidence>
<dbReference type="GO" id="GO:0003735">
    <property type="term" value="F:structural constituent of ribosome"/>
    <property type="evidence" value="ECO:0007669"/>
    <property type="project" value="InterPro"/>
</dbReference>
<keyword evidence="4" id="KW-0496">Mitochondrion</keyword>
<sequence length="184" mass="21265">MRHFIRQFSALSRRCEGESQPKTERVDADQIDPNLVASKTASPSYPPPSNSLPRPKESRASHRTSHPRPVRAYPTRQQTHEGVQRSKLAPEPVDFLPAEHSAPNLPYFVMRTRNGELPIYQQRKRGGNLELTEIKKVDGRVEALKERLWQDLGLKGSINPVTRHVVLDGHHKQRVLRYLRERRF</sequence>
<keyword evidence="3" id="KW-0689">Ribosomal protein</keyword>
<reference evidence="8" key="1">
    <citation type="journal article" date="2020" name="Stud. Mycol.">
        <title>101 Dothideomycetes genomes: a test case for predicting lifestyles and emergence of pathogens.</title>
        <authorList>
            <person name="Haridas S."/>
            <person name="Albert R."/>
            <person name="Binder M."/>
            <person name="Bloem J."/>
            <person name="Labutti K."/>
            <person name="Salamov A."/>
            <person name="Andreopoulos B."/>
            <person name="Baker S."/>
            <person name="Barry K."/>
            <person name="Bills G."/>
            <person name="Bluhm B."/>
            <person name="Cannon C."/>
            <person name="Castanera R."/>
            <person name="Culley D."/>
            <person name="Daum C."/>
            <person name="Ezra D."/>
            <person name="Gonzalez J."/>
            <person name="Henrissat B."/>
            <person name="Kuo A."/>
            <person name="Liang C."/>
            <person name="Lipzen A."/>
            <person name="Lutzoni F."/>
            <person name="Magnuson J."/>
            <person name="Mondo S."/>
            <person name="Nolan M."/>
            <person name="Ohm R."/>
            <person name="Pangilinan J."/>
            <person name="Park H.-J."/>
            <person name="Ramirez L."/>
            <person name="Alfaro M."/>
            <person name="Sun H."/>
            <person name="Tritt A."/>
            <person name="Yoshinaga Y."/>
            <person name="Zwiers L.-H."/>
            <person name="Turgeon B."/>
            <person name="Goodwin S."/>
            <person name="Spatafora J."/>
            <person name="Crous P."/>
            <person name="Grigoriev I."/>
        </authorList>
    </citation>
    <scope>NUCLEOTIDE SEQUENCE</scope>
    <source>
        <strain evidence="8">CBS 480.64</strain>
    </source>
</reference>
<comment type="subcellular location">
    <subcellularLocation>
        <location evidence="1">Mitochondrion</location>
    </subcellularLocation>
</comment>
<dbReference type="AlphaFoldDB" id="A0A6A7CAS4"/>
<keyword evidence="5" id="KW-0687">Ribonucleoprotein</keyword>
<evidence type="ECO:0000256" key="4">
    <source>
        <dbReference type="ARBA" id="ARBA00023128"/>
    </source>
</evidence>
<protein>
    <recommendedName>
        <fullName evidence="6">Large ribosomal subunit protein mL49</fullName>
    </recommendedName>
</protein>
<comment type="similarity">
    <text evidence="2">Belongs to the mitochondrion-specific ribosomal protein mL49 family.</text>
</comment>
<dbReference type="PANTHER" id="PTHR13477:SF0">
    <property type="entry name" value="LARGE RIBOSOMAL SUBUNIT PROTEIN ML49"/>
    <property type="match status" value="1"/>
</dbReference>
<dbReference type="OrthoDB" id="19439at2759"/>
<evidence type="ECO:0000256" key="1">
    <source>
        <dbReference type="ARBA" id="ARBA00004173"/>
    </source>
</evidence>
<dbReference type="Proteomes" id="UP000799421">
    <property type="component" value="Unassembled WGS sequence"/>
</dbReference>
<proteinExistence type="inferred from homology"/>
<accession>A0A6A7CAS4</accession>
<evidence type="ECO:0000256" key="6">
    <source>
        <dbReference type="ARBA" id="ARBA00035191"/>
    </source>
</evidence>
<dbReference type="InterPro" id="IPR007740">
    <property type="entry name" value="Ribosomal_mL49"/>
</dbReference>
<evidence type="ECO:0000256" key="3">
    <source>
        <dbReference type="ARBA" id="ARBA00022980"/>
    </source>
</evidence>
<keyword evidence="9" id="KW-1185">Reference proteome</keyword>
<evidence type="ECO:0000313" key="8">
    <source>
        <dbReference type="EMBL" id="KAF2864189.1"/>
    </source>
</evidence>
<dbReference type="GO" id="GO:0006412">
    <property type="term" value="P:translation"/>
    <property type="evidence" value="ECO:0007669"/>
    <property type="project" value="InterPro"/>
</dbReference>
<evidence type="ECO:0000313" key="9">
    <source>
        <dbReference type="Proteomes" id="UP000799421"/>
    </source>
</evidence>
<feature type="region of interest" description="Disordered" evidence="7">
    <location>
        <begin position="1"/>
        <end position="85"/>
    </location>
</feature>